<proteinExistence type="inferred from homology"/>
<dbReference type="PANTHER" id="PTHR12967">
    <property type="entry name" value="PROTEIN SHQ1 HOMOLOG"/>
    <property type="match status" value="1"/>
</dbReference>
<evidence type="ECO:0000313" key="6">
    <source>
        <dbReference type="EMBL" id="CAD7272416.1"/>
    </source>
</evidence>
<dbReference type="AlphaFoldDB" id="A0A7R9BD46"/>
<organism evidence="6">
    <name type="scientific">Notodromas monacha</name>
    <dbReference type="NCBI Taxonomy" id="399045"/>
    <lineage>
        <taxon>Eukaryota</taxon>
        <taxon>Metazoa</taxon>
        <taxon>Ecdysozoa</taxon>
        <taxon>Arthropoda</taxon>
        <taxon>Crustacea</taxon>
        <taxon>Oligostraca</taxon>
        <taxon>Ostracoda</taxon>
        <taxon>Podocopa</taxon>
        <taxon>Podocopida</taxon>
        <taxon>Cypridocopina</taxon>
        <taxon>Cypridoidea</taxon>
        <taxon>Cyprididae</taxon>
        <taxon>Notodromas</taxon>
    </lineage>
</organism>
<evidence type="ECO:0000259" key="5">
    <source>
        <dbReference type="PROSITE" id="PS50157"/>
    </source>
</evidence>
<dbReference type="InterPro" id="IPR013087">
    <property type="entry name" value="Znf_C2H2_type"/>
</dbReference>
<dbReference type="Pfam" id="PF04925">
    <property type="entry name" value="SHQ1"/>
    <property type="match status" value="1"/>
</dbReference>
<evidence type="ECO:0000256" key="1">
    <source>
        <dbReference type="ARBA" id="ARBA00005607"/>
    </source>
</evidence>
<dbReference type="GO" id="GO:0000493">
    <property type="term" value="P:box H/ACA snoRNP assembly"/>
    <property type="evidence" value="ECO:0007669"/>
    <property type="project" value="InterPro"/>
</dbReference>
<dbReference type="InterPro" id="IPR007009">
    <property type="entry name" value="Shq1_C"/>
</dbReference>
<dbReference type="GO" id="GO:0008270">
    <property type="term" value="F:zinc ion binding"/>
    <property type="evidence" value="ECO:0007669"/>
    <property type="project" value="UniProtKB-KW"/>
</dbReference>
<dbReference type="Gene3D" id="3.30.160.60">
    <property type="entry name" value="Classic Zinc Finger"/>
    <property type="match status" value="1"/>
</dbReference>
<evidence type="ECO:0000256" key="2">
    <source>
        <dbReference type="ARBA" id="ARBA00013750"/>
    </source>
</evidence>
<name>A0A7R9BD46_9CRUS</name>
<dbReference type="PROSITE" id="PS00028">
    <property type="entry name" value="ZINC_FINGER_C2H2_1"/>
    <property type="match status" value="3"/>
</dbReference>
<feature type="domain" description="C2H2-type" evidence="5">
    <location>
        <begin position="321"/>
        <end position="348"/>
    </location>
</feature>
<keyword evidence="3" id="KW-0862">Zinc</keyword>
<dbReference type="EMBL" id="CAJPEX010000029">
    <property type="protein sequence ID" value="CAG0912568.1"/>
    <property type="molecule type" value="Genomic_DNA"/>
</dbReference>
<dbReference type="InterPro" id="IPR008978">
    <property type="entry name" value="HSP20-like_chaperone"/>
</dbReference>
<feature type="domain" description="C2H2-type" evidence="5">
    <location>
        <begin position="293"/>
        <end position="321"/>
    </location>
</feature>
<dbReference type="PROSITE" id="PS50157">
    <property type="entry name" value="ZINC_FINGER_C2H2_2"/>
    <property type="match status" value="2"/>
</dbReference>
<feature type="region of interest" description="Disordered" evidence="4">
    <location>
        <begin position="92"/>
        <end position="111"/>
    </location>
</feature>
<gene>
    <name evidence="6" type="ORF">NMOB1V02_LOCUS350</name>
</gene>
<sequence>MVSAIVTDILCRYCEVSFDSPASAVFHEVLHHVIQFECVDCGNSAANIILEHMLFHQTKEIESKPNLPRVDGDISEFSTESEEARLRVDFPPKTELKRNSPRRRGRRKRKPVLDADEWPRNDPWCLTEVQSEIETKVEEEKVELFEIIIGKQGTRFLSDDLEIVDETDIESDGNFFRASAFRPEMLETTVIEEDGVDVETDQISYDLVRDANRCIELLEAEDKAATSSRGLQLRTIQLDETPVQRNTVFKRTELDAEEMASYLDYAFDSWTTNGELYLGHDRKPSENAAAGNVMCEQCAIFFKTSGSLVVHNLTVHGSRKFSCTTCNNKFLRRSTFLQHLVRMCHGKPFRCQKYLCHMIFATREEATEHFLETHELNKCKFCGAGFKNPINRKAHEESVHGGPLKLPCPLLADDEGNSAIFDASTGDFTVRMKKQTIGEFFPNLDLLTTLKQPKVQRSNGGILEVEDLTAVMDDLLGEIPDWTVNSSECDGGENLPNLSGLSIGNKKYGFANMMSDSTEGLQEELLDICDVRSPHSKSHETRKRERIKHEQDNFDEEYYMQDAVETDTISVLLDFRTPWPQWLEKVSTSSGKLVKESVGRCRWFLGNLAHCTEIDLESSGVHWMLHRQLVDLSSRVISYNHVEASIVEYFTNYKVCYSTVEMTDGERDRMMQLANRNYLFDNADDVRRCYLGLVDILLAYAYNFRVTSGECDVESPWNISRLSATLAWFNEFDSMHEVVVTSFRRMLCYPQYRNWDLNETIRSDVVSILRLGKKAVLKCLLDILGIFNGREPYYLLNRFYINHYAVFVQRIPEGRLESLGELLQQTSVSKEDVDLGLEACDAACQLALEEETNSRRDRVSDDVKRGLKRLSLGESKVDSDDDESSSSTSSASYVMEQCCRDYDSDDAGACLCAHRAQGSVSE</sequence>
<comment type="similarity">
    <text evidence="1">Belongs to the SHQ1 family.</text>
</comment>
<dbReference type="SMART" id="SM00355">
    <property type="entry name" value="ZnF_C2H2"/>
    <property type="match status" value="6"/>
</dbReference>
<keyword evidence="7" id="KW-1185">Reference proteome</keyword>
<accession>A0A7R9BD46</accession>
<dbReference type="InterPro" id="IPR036236">
    <property type="entry name" value="Znf_C2H2_sf"/>
</dbReference>
<dbReference type="GO" id="GO:0005654">
    <property type="term" value="C:nucleoplasm"/>
    <property type="evidence" value="ECO:0007669"/>
    <property type="project" value="TreeGrafter"/>
</dbReference>
<reference evidence="6" key="1">
    <citation type="submission" date="2020-11" db="EMBL/GenBank/DDBJ databases">
        <authorList>
            <person name="Tran Van P."/>
        </authorList>
    </citation>
    <scope>NUCLEOTIDE SEQUENCE</scope>
</reference>
<dbReference type="GO" id="GO:0005737">
    <property type="term" value="C:cytoplasm"/>
    <property type="evidence" value="ECO:0007669"/>
    <property type="project" value="TreeGrafter"/>
</dbReference>
<dbReference type="Pfam" id="PF21413">
    <property type="entry name" value="SHQ1-like_CS"/>
    <property type="match status" value="1"/>
</dbReference>
<dbReference type="SUPFAM" id="SSF57667">
    <property type="entry name" value="beta-beta-alpha zinc fingers"/>
    <property type="match status" value="1"/>
</dbReference>
<dbReference type="Proteomes" id="UP000678499">
    <property type="component" value="Unassembled WGS sequence"/>
</dbReference>
<evidence type="ECO:0000256" key="3">
    <source>
        <dbReference type="PROSITE-ProRule" id="PRU00042"/>
    </source>
</evidence>
<feature type="compositionally biased region" description="Basic residues" evidence="4">
    <location>
        <begin position="99"/>
        <end position="110"/>
    </location>
</feature>
<dbReference type="EMBL" id="OA882066">
    <property type="protein sequence ID" value="CAD7272416.1"/>
    <property type="molecule type" value="Genomic_DNA"/>
</dbReference>
<dbReference type="PANTHER" id="PTHR12967:SF0">
    <property type="entry name" value="PROTEIN SHQ1 HOMOLOG"/>
    <property type="match status" value="1"/>
</dbReference>
<keyword evidence="3" id="KW-0863">Zinc-finger</keyword>
<evidence type="ECO:0000313" key="7">
    <source>
        <dbReference type="Proteomes" id="UP000678499"/>
    </source>
</evidence>
<protein>
    <recommendedName>
        <fullName evidence="2">Protein SHQ1 homolog</fullName>
    </recommendedName>
</protein>
<dbReference type="InterPro" id="IPR048696">
    <property type="entry name" value="SHQ1-like_CS"/>
</dbReference>
<dbReference type="InterPro" id="IPR039742">
    <property type="entry name" value="Shq1"/>
</dbReference>
<evidence type="ECO:0000256" key="4">
    <source>
        <dbReference type="SAM" id="MobiDB-lite"/>
    </source>
</evidence>
<dbReference type="OrthoDB" id="73639at2759"/>
<dbReference type="GO" id="GO:0051082">
    <property type="term" value="F:unfolded protein binding"/>
    <property type="evidence" value="ECO:0007669"/>
    <property type="project" value="TreeGrafter"/>
</dbReference>
<dbReference type="Gene3D" id="2.60.40.790">
    <property type="match status" value="1"/>
</dbReference>
<keyword evidence="3" id="KW-0479">Metal-binding</keyword>